<sequence length="66" mass="7253">MTEPFMPRHHHDDSIDAADPGLGAPGHDENVPDAAELDAQVDAFEKRLDAERDSHIPFHAPTPKTD</sequence>
<evidence type="ECO:0000313" key="2">
    <source>
        <dbReference type="EMBL" id="WXG69936.1"/>
    </source>
</evidence>
<dbReference type="EMBL" id="CP147846">
    <property type="protein sequence ID" value="WXG69936.1"/>
    <property type="molecule type" value="Genomic_DNA"/>
</dbReference>
<name>A0ABZ2PTZ2_9NOCA</name>
<feature type="compositionally biased region" description="Basic and acidic residues" evidence="1">
    <location>
        <begin position="47"/>
        <end position="56"/>
    </location>
</feature>
<evidence type="ECO:0000256" key="1">
    <source>
        <dbReference type="SAM" id="MobiDB-lite"/>
    </source>
</evidence>
<dbReference type="Proteomes" id="UP001432000">
    <property type="component" value="Chromosome"/>
</dbReference>
<feature type="region of interest" description="Disordered" evidence="1">
    <location>
        <begin position="1"/>
        <end position="34"/>
    </location>
</feature>
<evidence type="ECO:0000313" key="3">
    <source>
        <dbReference type="Proteomes" id="UP001432000"/>
    </source>
</evidence>
<dbReference type="RefSeq" id="WP_338891019.1">
    <property type="nucleotide sequence ID" value="NZ_CP147846.1"/>
</dbReference>
<keyword evidence="3" id="KW-1185">Reference proteome</keyword>
<protein>
    <submittedName>
        <fullName evidence="2">Uncharacterized protein</fullName>
    </submittedName>
</protein>
<proteinExistence type="predicted"/>
<accession>A0ABZ2PTZ2</accession>
<feature type="region of interest" description="Disordered" evidence="1">
    <location>
        <begin position="47"/>
        <end position="66"/>
    </location>
</feature>
<reference evidence="2 3" key="1">
    <citation type="submission" date="2024-03" db="EMBL/GenBank/DDBJ databases">
        <title>Natural products discovery in diverse microorganisms through a two-stage MS feature dereplication strategy.</title>
        <authorList>
            <person name="Zhang R."/>
        </authorList>
    </citation>
    <scope>NUCLEOTIDE SEQUENCE [LARGE SCALE GENOMIC DNA]</scope>
    <source>
        <strain evidence="2 3">18930</strain>
    </source>
</reference>
<gene>
    <name evidence="2" type="ORF">WDS16_05155</name>
</gene>
<organism evidence="2 3">
    <name type="scientific">Rhodococcus sovatensis</name>
    <dbReference type="NCBI Taxonomy" id="1805840"/>
    <lineage>
        <taxon>Bacteria</taxon>
        <taxon>Bacillati</taxon>
        <taxon>Actinomycetota</taxon>
        <taxon>Actinomycetes</taxon>
        <taxon>Mycobacteriales</taxon>
        <taxon>Nocardiaceae</taxon>
        <taxon>Rhodococcus</taxon>
    </lineage>
</organism>